<evidence type="ECO:0000256" key="1">
    <source>
        <dbReference type="SAM" id="SignalP"/>
    </source>
</evidence>
<gene>
    <name evidence="2" type="ORF">SAMN05444165_3718</name>
</gene>
<dbReference type="Proteomes" id="UP000185151">
    <property type="component" value="Unassembled WGS sequence"/>
</dbReference>
<reference evidence="2 3" key="1">
    <citation type="submission" date="2016-11" db="EMBL/GenBank/DDBJ databases">
        <authorList>
            <person name="Jaros S."/>
            <person name="Januszkiewicz K."/>
            <person name="Wedrychowicz H."/>
        </authorList>
    </citation>
    <scope>NUCLEOTIDE SEQUENCE [LARGE SCALE GENOMIC DNA]</scope>
    <source>
        <strain evidence="2 3">GAS95</strain>
    </source>
</reference>
<sequence length="46" mass="5172">MMKKAILACAAALTTLCVMVPAHADDHHHPVCHKVHVHGHWEKRCH</sequence>
<keyword evidence="3" id="KW-1185">Reference proteome</keyword>
<keyword evidence="1" id="KW-0732">Signal</keyword>
<protein>
    <submittedName>
        <fullName evidence="2">Uncharacterized protein</fullName>
    </submittedName>
</protein>
<dbReference type="RefSeq" id="WP_171991670.1">
    <property type="nucleotide sequence ID" value="NZ_FSRU01000002.1"/>
</dbReference>
<evidence type="ECO:0000313" key="2">
    <source>
        <dbReference type="EMBL" id="SIO56539.1"/>
    </source>
</evidence>
<dbReference type="AlphaFoldDB" id="A0A1N6KIZ5"/>
<evidence type="ECO:0000313" key="3">
    <source>
        <dbReference type="Proteomes" id="UP000185151"/>
    </source>
</evidence>
<name>A0A1N6KIZ5_9BURK</name>
<organism evidence="2 3">
    <name type="scientific">Paraburkholderia phenazinium</name>
    <dbReference type="NCBI Taxonomy" id="60549"/>
    <lineage>
        <taxon>Bacteria</taxon>
        <taxon>Pseudomonadati</taxon>
        <taxon>Pseudomonadota</taxon>
        <taxon>Betaproteobacteria</taxon>
        <taxon>Burkholderiales</taxon>
        <taxon>Burkholderiaceae</taxon>
        <taxon>Paraburkholderia</taxon>
    </lineage>
</organism>
<feature type="signal peptide" evidence="1">
    <location>
        <begin position="1"/>
        <end position="24"/>
    </location>
</feature>
<accession>A0A1N6KIZ5</accession>
<proteinExistence type="predicted"/>
<dbReference type="EMBL" id="FSRU01000002">
    <property type="protein sequence ID" value="SIO56539.1"/>
    <property type="molecule type" value="Genomic_DNA"/>
</dbReference>
<feature type="chain" id="PRO_5012432909" evidence="1">
    <location>
        <begin position="25"/>
        <end position="46"/>
    </location>
</feature>